<accession>A0A8H5YG17</accession>
<organism evidence="4 5">
    <name type="scientific">Fusarium mundagurra</name>
    <dbReference type="NCBI Taxonomy" id="1567541"/>
    <lineage>
        <taxon>Eukaryota</taxon>
        <taxon>Fungi</taxon>
        <taxon>Dikarya</taxon>
        <taxon>Ascomycota</taxon>
        <taxon>Pezizomycotina</taxon>
        <taxon>Sordariomycetes</taxon>
        <taxon>Hypocreomycetidae</taxon>
        <taxon>Hypocreales</taxon>
        <taxon>Nectriaceae</taxon>
        <taxon>Fusarium</taxon>
        <taxon>Fusarium fujikuroi species complex</taxon>
    </lineage>
</organism>
<dbReference type="InterPro" id="IPR010987">
    <property type="entry name" value="Glutathione-S-Trfase_C-like"/>
</dbReference>
<reference evidence="4 5" key="1">
    <citation type="submission" date="2020-05" db="EMBL/GenBank/DDBJ databases">
        <title>Identification and distribution of gene clusters putatively required for synthesis of sphingolipid metabolism inhibitors in phylogenetically diverse species of the filamentous fungus Fusarium.</title>
        <authorList>
            <person name="Kim H.-S."/>
            <person name="Busman M."/>
            <person name="Brown D.W."/>
            <person name="Divon H."/>
            <person name="Uhlig S."/>
            <person name="Proctor R.H."/>
        </authorList>
    </citation>
    <scope>NUCLEOTIDE SEQUENCE [LARGE SCALE GENOMIC DNA]</scope>
    <source>
        <strain evidence="4 5">NRRL 66235</strain>
    </source>
</reference>
<dbReference type="EMBL" id="JAAOAN010000327">
    <property type="protein sequence ID" value="KAF5710635.1"/>
    <property type="molecule type" value="Genomic_DNA"/>
</dbReference>
<evidence type="ECO:0000256" key="1">
    <source>
        <dbReference type="ARBA" id="ARBA00007409"/>
    </source>
</evidence>
<dbReference type="InterPro" id="IPR036282">
    <property type="entry name" value="Glutathione-S-Trfase_C_sf"/>
</dbReference>
<dbReference type="InterPro" id="IPR004045">
    <property type="entry name" value="Glutathione_S-Trfase_N"/>
</dbReference>
<dbReference type="InterPro" id="IPR036249">
    <property type="entry name" value="Thioredoxin-like_sf"/>
</dbReference>
<dbReference type="Proteomes" id="UP000544331">
    <property type="component" value="Unassembled WGS sequence"/>
</dbReference>
<dbReference type="InterPro" id="IPR004046">
    <property type="entry name" value="GST_C"/>
</dbReference>
<keyword evidence="5" id="KW-1185">Reference proteome</keyword>
<dbReference type="SFLD" id="SFLDG00358">
    <property type="entry name" value="Main_(cytGST)"/>
    <property type="match status" value="1"/>
</dbReference>
<dbReference type="GO" id="GO:0016740">
    <property type="term" value="F:transferase activity"/>
    <property type="evidence" value="ECO:0007669"/>
    <property type="project" value="UniProtKB-KW"/>
</dbReference>
<dbReference type="CDD" id="cd03048">
    <property type="entry name" value="GST_N_Ure2p_like"/>
    <property type="match status" value="1"/>
</dbReference>
<dbReference type="SFLD" id="SFLDS00019">
    <property type="entry name" value="Glutathione_Transferase_(cytos"/>
    <property type="match status" value="1"/>
</dbReference>
<gene>
    <name evidence="4" type="ORF">FMUND_9414</name>
</gene>
<proteinExistence type="inferred from homology"/>
<comment type="similarity">
    <text evidence="1">Belongs to the GST superfamily.</text>
</comment>
<dbReference type="Pfam" id="PF13409">
    <property type="entry name" value="GST_N_2"/>
    <property type="match status" value="1"/>
</dbReference>
<dbReference type="PANTHER" id="PTHR44051:SF3">
    <property type="entry name" value="TRANSCRIPTIONAL REGULATOR URE2"/>
    <property type="match status" value="1"/>
</dbReference>
<dbReference type="SUPFAM" id="SSF52833">
    <property type="entry name" value="Thioredoxin-like"/>
    <property type="match status" value="1"/>
</dbReference>
<evidence type="ECO:0000313" key="5">
    <source>
        <dbReference type="Proteomes" id="UP000544331"/>
    </source>
</evidence>
<sequence length="251" mass="28837">MVDLDPIILYMHGAGPTPWKVAIILEELGLPYTKQQVELSEIKKEPYISINPNGRVPSIYDPNKNLTLWESGAIIGYLIDTYDTDSLLKYDSFPEKYITRCWESFQMSGQGPYFGQKSWFELFHPERIPSAIERYRNEIKRVIGVIDSHLIKQKSDYLVGDKCTYADLMFIPYFRSLATVFAPEIDQTQWKAYGSWLERISSRPATARVLAMYDSTPRPSVFRTRGVDTHDGSVPLPVQQPVRIEKEDGDS</sequence>
<feature type="domain" description="GST N-terminal" evidence="2">
    <location>
        <begin position="5"/>
        <end position="86"/>
    </location>
</feature>
<dbReference type="SFLD" id="SFLDG01151">
    <property type="entry name" value="Main.2:_Nu-like"/>
    <property type="match status" value="1"/>
</dbReference>
<evidence type="ECO:0000259" key="3">
    <source>
        <dbReference type="PROSITE" id="PS50405"/>
    </source>
</evidence>
<protein>
    <submittedName>
        <fullName evidence="4">Glutathione-s-transferase theta gst</fullName>
    </submittedName>
</protein>
<name>A0A8H5YG17_9HYPO</name>
<feature type="domain" description="GST C-terminal" evidence="3">
    <location>
        <begin position="92"/>
        <end position="221"/>
    </location>
</feature>
<dbReference type="SUPFAM" id="SSF47616">
    <property type="entry name" value="GST C-terminal domain-like"/>
    <property type="match status" value="1"/>
</dbReference>
<dbReference type="Pfam" id="PF14497">
    <property type="entry name" value="GST_C_3"/>
    <property type="match status" value="1"/>
</dbReference>
<evidence type="ECO:0000313" key="4">
    <source>
        <dbReference type="EMBL" id="KAF5710635.1"/>
    </source>
</evidence>
<evidence type="ECO:0000259" key="2">
    <source>
        <dbReference type="PROSITE" id="PS50404"/>
    </source>
</evidence>
<comment type="caution">
    <text evidence="4">The sequence shown here is derived from an EMBL/GenBank/DDBJ whole genome shotgun (WGS) entry which is preliminary data.</text>
</comment>
<dbReference type="PROSITE" id="PS50405">
    <property type="entry name" value="GST_CTER"/>
    <property type="match status" value="1"/>
</dbReference>
<dbReference type="PANTHER" id="PTHR44051">
    <property type="entry name" value="GLUTATHIONE S-TRANSFERASE-RELATED"/>
    <property type="match status" value="1"/>
</dbReference>
<dbReference type="Gene3D" id="1.20.1050.130">
    <property type="match status" value="1"/>
</dbReference>
<keyword evidence="4" id="KW-0808">Transferase</keyword>
<dbReference type="AlphaFoldDB" id="A0A8H5YG17"/>
<dbReference type="PROSITE" id="PS50404">
    <property type="entry name" value="GST_NTER"/>
    <property type="match status" value="1"/>
</dbReference>
<dbReference type="InterPro" id="IPR040079">
    <property type="entry name" value="Glutathione_S-Trfase"/>
</dbReference>
<dbReference type="OrthoDB" id="422574at2759"/>